<comment type="caution">
    <text evidence="2">The sequence shown here is derived from an EMBL/GenBank/DDBJ whole genome shotgun (WGS) entry which is preliminary data.</text>
</comment>
<dbReference type="InterPro" id="IPR032333">
    <property type="entry name" value="DUF4857"/>
</dbReference>
<dbReference type="EMBL" id="JAIQ01000152">
    <property type="protein sequence ID" value="KLD97307.1"/>
    <property type="molecule type" value="Genomic_DNA"/>
</dbReference>
<reference evidence="2 3" key="1">
    <citation type="submission" date="2014-01" db="EMBL/GenBank/DDBJ databases">
        <title>Development of a Comparative Genomic Fingerprinting Assay for High Resolution Genotyping of Arcobacter butzleri.</title>
        <authorList>
            <person name="Webb A.L."/>
            <person name="Inglis G.D."/>
            <person name="Kruczkiewicz P."/>
            <person name="Selinger L.B."/>
            <person name="Taboada E.N."/>
        </authorList>
    </citation>
    <scope>NUCLEOTIDE SEQUENCE [LARGE SCALE GENOMIC DNA]</scope>
    <source>
        <strain evidence="2 3">L348</strain>
    </source>
</reference>
<name>A0A0G9JZD0_9BACT</name>
<evidence type="ECO:0008006" key="4">
    <source>
        <dbReference type="Google" id="ProtNLM"/>
    </source>
</evidence>
<feature type="transmembrane region" description="Helical" evidence="1">
    <location>
        <begin position="170"/>
        <end position="189"/>
    </location>
</feature>
<evidence type="ECO:0000313" key="3">
    <source>
        <dbReference type="Proteomes" id="UP000035514"/>
    </source>
</evidence>
<keyword evidence="1" id="KW-0812">Transmembrane</keyword>
<sequence length="537" mass="64979">MFQSIFIKEWLKIKSFLLFSILTSIIILGYFTFRLNFEFSTVEPESMMWYRFVQLEQKPYFDLIFYYLIFGCLFALFQFLPELIQKRVKVTIHLPLNLAQIVFSHIFIGLVFIIFYYSFISLSILAICAHYYPEEIVQIIFKDTLAFSLISIISYILVSALILEQNKKVLFLKALILVLFLFVFVKEQFFINDFFIIFTVLIFSPFILLDSFYSVKQQRLKIFYKVGFFIISFILLSSSFLNYKENYQKEFYKYYIFYSDILEDFVYQKNFGEHRFEYGIKDDKTFLQKEYESYLPFVYWRDLDIQKKLPVIINEKVFTKDEIKDSKLGFDYNYKLLKKQETELYPLFNPQTNEGMIKFPEEFFGIFKDGAKIYDFDNDHLKEDSKELNKKLQEVDFSYPVKNIWGKTTNIKPFDLGYLIIDNKNRLFNLKKENNNIQIKEIEYPKNIDIVYINIAENKQQNLSGYAIDKNSNFYLLTWDFEFIKLDLKEFDYKKMRLKFIADPVNYLIRYDDQKNYYAVIYSKDDYKKIKEINFKD</sequence>
<feature type="transmembrane region" description="Helical" evidence="1">
    <location>
        <begin position="63"/>
        <end position="80"/>
    </location>
</feature>
<gene>
    <name evidence="2" type="ORF">AA20_11080</name>
</gene>
<dbReference type="AlphaFoldDB" id="A0A0G9JZD0"/>
<feature type="transmembrane region" description="Helical" evidence="1">
    <location>
        <begin position="144"/>
        <end position="163"/>
    </location>
</feature>
<keyword evidence="1" id="KW-1133">Transmembrane helix</keyword>
<dbReference type="RefSeq" id="WP_046997271.1">
    <property type="nucleotide sequence ID" value="NZ_JAIQ01000152.1"/>
</dbReference>
<protein>
    <recommendedName>
        <fullName evidence="4">DUF4857 domain-containing protein</fullName>
    </recommendedName>
</protein>
<feature type="transmembrane region" description="Helical" evidence="1">
    <location>
        <begin position="195"/>
        <end position="215"/>
    </location>
</feature>
<proteinExistence type="predicted"/>
<evidence type="ECO:0000256" key="1">
    <source>
        <dbReference type="SAM" id="Phobius"/>
    </source>
</evidence>
<dbReference type="Proteomes" id="UP000035514">
    <property type="component" value="Unassembled WGS sequence"/>
</dbReference>
<keyword evidence="1" id="KW-0472">Membrane</keyword>
<accession>A0A0G9JZD0</accession>
<feature type="transmembrane region" description="Helical" evidence="1">
    <location>
        <begin position="101"/>
        <end position="132"/>
    </location>
</feature>
<organism evidence="2 3">
    <name type="scientific">Aliarcobacter butzleri L348</name>
    <dbReference type="NCBI Taxonomy" id="1447256"/>
    <lineage>
        <taxon>Bacteria</taxon>
        <taxon>Pseudomonadati</taxon>
        <taxon>Campylobacterota</taxon>
        <taxon>Epsilonproteobacteria</taxon>
        <taxon>Campylobacterales</taxon>
        <taxon>Arcobacteraceae</taxon>
        <taxon>Aliarcobacter</taxon>
    </lineage>
</organism>
<feature type="transmembrane region" description="Helical" evidence="1">
    <location>
        <begin position="16"/>
        <end position="33"/>
    </location>
</feature>
<dbReference type="PATRIC" id="fig|1447256.3.peg.2168"/>
<evidence type="ECO:0000313" key="2">
    <source>
        <dbReference type="EMBL" id="KLD97307.1"/>
    </source>
</evidence>
<feature type="transmembrane region" description="Helical" evidence="1">
    <location>
        <begin position="222"/>
        <end position="243"/>
    </location>
</feature>
<dbReference type="Pfam" id="PF16149">
    <property type="entry name" value="DUF4857"/>
    <property type="match status" value="1"/>
</dbReference>